<gene>
    <name evidence="2" type="ORF">EUU22_05765</name>
</gene>
<protein>
    <submittedName>
        <fullName evidence="2">PilZ domain-containing protein</fullName>
    </submittedName>
</protein>
<evidence type="ECO:0000313" key="3">
    <source>
        <dbReference type="Proteomes" id="UP000291088"/>
    </source>
</evidence>
<proteinExistence type="predicted"/>
<dbReference type="InterPro" id="IPR009875">
    <property type="entry name" value="PilZ_domain"/>
</dbReference>
<dbReference type="Gene3D" id="2.40.10.220">
    <property type="entry name" value="predicted glycosyltransferase like domains"/>
    <property type="match status" value="1"/>
</dbReference>
<dbReference type="EMBL" id="SDVB01000170">
    <property type="protein sequence ID" value="RYC17491.1"/>
    <property type="molecule type" value="Genomic_DNA"/>
</dbReference>
<evidence type="ECO:0000313" key="2">
    <source>
        <dbReference type="EMBL" id="RYC17491.1"/>
    </source>
</evidence>
<sequence>MTKSNLNMETRRASRQRCRVDSKVKYLQQEANARMVDVSRTGLALELATPLHAATGSIVQIQNDHLGLIEATVRWRKASRLGVEVINTSNTLAQMSAYFRHFHKEVRPVLTR</sequence>
<evidence type="ECO:0000259" key="1">
    <source>
        <dbReference type="Pfam" id="PF07238"/>
    </source>
</evidence>
<organism evidence="2 3">
    <name type="scientific">Ciceribacter ferrooxidans</name>
    <dbReference type="NCBI Taxonomy" id="2509717"/>
    <lineage>
        <taxon>Bacteria</taxon>
        <taxon>Pseudomonadati</taxon>
        <taxon>Pseudomonadota</taxon>
        <taxon>Alphaproteobacteria</taxon>
        <taxon>Hyphomicrobiales</taxon>
        <taxon>Rhizobiaceae</taxon>
        <taxon>Ciceribacter</taxon>
    </lineage>
</organism>
<dbReference type="Pfam" id="PF07238">
    <property type="entry name" value="PilZ"/>
    <property type="match status" value="1"/>
</dbReference>
<comment type="caution">
    <text evidence="2">The sequence shown here is derived from an EMBL/GenBank/DDBJ whole genome shotgun (WGS) entry which is preliminary data.</text>
</comment>
<reference evidence="2 3" key="1">
    <citation type="submission" date="2019-01" db="EMBL/GenBank/DDBJ databases">
        <authorList>
            <person name="Deng T."/>
        </authorList>
    </citation>
    <scope>NUCLEOTIDE SEQUENCE [LARGE SCALE GENOMIC DNA]</scope>
    <source>
        <strain evidence="2 3">F8825</strain>
    </source>
</reference>
<accession>A0A4Q2TIL8</accession>
<dbReference type="GO" id="GO:0035438">
    <property type="term" value="F:cyclic-di-GMP binding"/>
    <property type="evidence" value="ECO:0007669"/>
    <property type="project" value="InterPro"/>
</dbReference>
<feature type="domain" description="PilZ" evidence="1">
    <location>
        <begin position="10"/>
        <end position="92"/>
    </location>
</feature>
<dbReference type="OrthoDB" id="8479088at2"/>
<dbReference type="Proteomes" id="UP000291088">
    <property type="component" value="Unassembled WGS sequence"/>
</dbReference>
<dbReference type="SUPFAM" id="SSF141371">
    <property type="entry name" value="PilZ domain-like"/>
    <property type="match status" value="1"/>
</dbReference>
<name>A0A4Q2TIL8_9HYPH</name>
<dbReference type="AlphaFoldDB" id="A0A4Q2TIL8"/>
<dbReference type="RefSeq" id="WP_129331101.1">
    <property type="nucleotide sequence ID" value="NZ_SDVB01000170.1"/>
</dbReference>
<keyword evidence="3" id="KW-1185">Reference proteome</keyword>